<dbReference type="OrthoDB" id="2356263at2"/>
<dbReference type="InterPro" id="IPR050109">
    <property type="entry name" value="HTH-type_TetR-like_transc_reg"/>
</dbReference>
<dbReference type="Gene3D" id="1.10.10.60">
    <property type="entry name" value="Homeodomain-like"/>
    <property type="match status" value="1"/>
</dbReference>
<keyword evidence="1 2" id="KW-0238">DNA-binding</keyword>
<dbReference type="InterPro" id="IPR001647">
    <property type="entry name" value="HTH_TetR"/>
</dbReference>
<protein>
    <submittedName>
        <fullName evidence="4">Transcriptional regulator</fullName>
    </submittedName>
</protein>
<accession>A0A2A2GN83</accession>
<organism evidence="4 5">
    <name type="scientific">Paracoccus salipaludis</name>
    <dbReference type="NCBI Taxonomy" id="2032623"/>
    <lineage>
        <taxon>Bacteria</taxon>
        <taxon>Pseudomonadati</taxon>
        <taxon>Pseudomonadota</taxon>
        <taxon>Alphaproteobacteria</taxon>
        <taxon>Rhodobacterales</taxon>
        <taxon>Paracoccaceae</taxon>
        <taxon>Paracoccus</taxon>
    </lineage>
</organism>
<dbReference type="PANTHER" id="PTHR30055:SF235">
    <property type="entry name" value="TRANSCRIPTIONAL REGULATORY PROTEIN"/>
    <property type="match status" value="1"/>
</dbReference>
<dbReference type="GO" id="GO:0003700">
    <property type="term" value="F:DNA-binding transcription factor activity"/>
    <property type="evidence" value="ECO:0007669"/>
    <property type="project" value="TreeGrafter"/>
</dbReference>
<sequence>MTKTPVPRPRASRSDGEATRARILAVAGERFAASGFADTTNKDIAADAEVDLASINYHFRDRAGLYQAVLIEAHRRIADLQDIERIVGGDRPAEDRLRELIRFLLGGRSGQPQWPMIVLGREIIAPGPHLSVLQSEEVLPKLRAVLPIIGEITGIPLDDPALLRCLPCIAAPCVAFMLLGRSGTPAADLMRANSPDDLVEHLFRYAMGGLAAVGQDFHRKK</sequence>
<evidence type="ECO:0000256" key="2">
    <source>
        <dbReference type="PROSITE-ProRule" id="PRU00335"/>
    </source>
</evidence>
<proteinExistence type="predicted"/>
<name>A0A2A2GN83_9RHOB</name>
<comment type="caution">
    <text evidence="4">The sequence shown here is derived from an EMBL/GenBank/DDBJ whole genome shotgun (WGS) entry which is preliminary data.</text>
</comment>
<feature type="domain" description="HTH tetR-type" evidence="3">
    <location>
        <begin position="17"/>
        <end position="77"/>
    </location>
</feature>
<evidence type="ECO:0000313" key="4">
    <source>
        <dbReference type="EMBL" id="PAU98650.1"/>
    </source>
</evidence>
<evidence type="ECO:0000313" key="5">
    <source>
        <dbReference type="Proteomes" id="UP000218023"/>
    </source>
</evidence>
<dbReference type="AlphaFoldDB" id="A0A2A2GN83"/>
<dbReference type="RefSeq" id="WP_095638369.1">
    <property type="nucleotide sequence ID" value="NZ_NSJZ01000001.1"/>
</dbReference>
<reference evidence="4 5" key="1">
    <citation type="submission" date="2017-09" db="EMBL/GenBank/DDBJ databases">
        <title>Paracoccus alkalisoli sp. nov., isolated from saline alkaline soil.</title>
        <authorList>
            <person name="Dong X."/>
            <person name="Zhang G."/>
        </authorList>
    </citation>
    <scope>NUCLEOTIDE SEQUENCE [LARGE SCALE GENOMIC DNA]</scope>
    <source>
        <strain evidence="4 5">WN007</strain>
    </source>
</reference>
<dbReference type="GO" id="GO:0000976">
    <property type="term" value="F:transcription cis-regulatory region binding"/>
    <property type="evidence" value="ECO:0007669"/>
    <property type="project" value="TreeGrafter"/>
</dbReference>
<dbReference type="PANTHER" id="PTHR30055">
    <property type="entry name" value="HTH-TYPE TRANSCRIPTIONAL REGULATOR RUTR"/>
    <property type="match status" value="1"/>
</dbReference>
<dbReference type="Pfam" id="PF09209">
    <property type="entry name" value="CecR_C"/>
    <property type="match status" value="1"/>
</dbReference>
<dbReference type="InterPro" id="IPR036271">
    <property type="entry name" value="Tet_transcr_reg_TetR-rel_C_sf"/>
</dbReference>
<dbReference type="Pfam" id="PF00440">
    <property type="entry name" value="TetR_N"/>
    <property type="match status" value="1"/>
</dbReference>
<gene>
    <name evidence="4" type="ORF">CK240_00420</name>
</gene>
<dbReference type="SUPFAM" id="SSF46689">
    <property type="entry name" value="Homeodomain-like"/>
    <property type="match status" value="1"/>
</dbReference>
<dbReference type="SUPFAM" id="SSF48498">
    <property type="entry name" value="Tetracyclin repressor-like, C-terminal domain"/>
    <property type="match status" value="1"/>
</dbReference>
<dbReference type="Proteomes" id="UP000218023">
    <property type="component" value="Unassembled WGS sequence"/>
</dbReference>
<evidence type="ECO:0000256" key="1">
    <source>
        <dbReference type="ARBA" id="ARBA00023125"/>
    </source>
</evidence>
<dbReference type="Gene3D" id="1.10.357.10">
    <property type="entry name" value="Tetracycline Repressor, domain 2"/>
    <property type="match status" value="1"/>
</dbReference>
<dbReference type="EMBL" id="NSJZ01000001">
    <property type="protein sequence ID" value="PAU98650.1"/>
    <property type="molecule type" value="Genomic_DNA"/>
</dbReference>
<feature type="DNA-binding region" description="H-T-H motif" evidence="2">
    <location>
        <begin position="40"/>
        <end position="59"/>
    </location>
</feature>
<dbReference type="InterPro" id="IPR009057">
    <property type="entry name" value="Homeodomain-like_sf"/>
</dbReference>
<keyword evidence="5" id="KW-1185">Reference proteome</keyword>
<evidence type="ECO:0000259" key="3">
    <source>
        <dbReference type="PROSITE" id="PS50977"/>
    </source>
</evidence>
<dbReference type="InterPro" id="IPR015292">
    <property type="entry name" value="Tscrpt_reg_YbiH_C"/>
</dbReference>
<dbReference type="PROSITE" id="PS50977">
    <property type="entry name" value="HTH_TETR_2"/>
    <property type="match status" value="1"/>
</dbReference>